<reference evidence="1" key="1">
    <citation type="submission" date="2014-11" db="EMBL/GenBank/DDBJ databases">
        <authorList>
            <person name="Amaro Gonzalez C."/>
        </authorList>
    </citation>
    <scope>NUCLEOTIDE SEQUENCE</scope>
</reference>
<dbReference type="EMBL" id="GBXM01010558">
    <property type="protein sequence ID" value="JAH98019.1"/>
    <property type="molecule type" value="Transcribed_RNA"/>
</dbReference>
<reference evidence="1" key="2">
    <citation type="journal article" date="2015" name="Fish Shellfish Immunol.">
        <title>Early steps in the European eel (Anguilla anguilla)-Vibrio vulnificus interaction in the gills: Role of the RtxA13 toxin.</title>
        <authorList>
            <person name="Callol A."/>
            <person name="Pajuelo D."/>
            <person name="Ebbesson L."/>
            <person name="Teles M."/>
            <person name="MacKenzie S."/>
            <person name="Amaro C."/>
        </authorList>
    </citation>
    <scope>NUCLEOTIDE SEQUENCE</scope>
</reference>
<proteinExistence type="predicted"/>
<protein>
    <submittedName>
        <fullName evidence="1">Uncharacterized protein</fullName>
    </submittedName>
</protein>
<evidence type="ECO:0000313" key="1">
    <source>
        <dbReference type="EMBL" id="JAH98019.1"/>
    </source>
</evidence>
<sequence>MQVSPINCVEVVGVFLFTPCVTDDLFVVRYTVLLCGTIPFEEGYIKKKRNSDLCVFTNPFLCAEVCVCWILWCSRSLF</sequence>
<dbReference type="AlphaFoldDB" id="A0A0E9X5Y6"/>
<name>A0A0E9X5Y6_ANGAN</name>
<accession>A0A0E9X5Y6</accession>
<organism evidence="1">
    <name type="scientific">Anguilla anguilla</name>
    <name type="common">European freshwater eel</name>
    <name type="synonym">Muraena anguilla</name>
    <dbReference type="NCBI Taxonomy" id="7936"/>
    <lineage>
        <taxon>Eukaryota</taxon>
        <taxon>Metazoa</taxon>
        <taxon>Chordata</taxon>
        <taxon>Craniata</taxon>
        <taxon>Vertebrata</taxon>
        <taxon>Euteleostomi</taxon>
        <taxon>Actinopterygii</taxon>
        <taxon>Neopterygii</taxon>
        <taxon>Teleostei</taxon>
        <taxon>Anguilliformes</taxon>
        <taxon>Anguillidae</taxon>
        <taxon>Anguilla</taxon>
    </lineage>
</organism>